<dbReference type="PANTHER" id="PTHR10265:SF45">
    <property type="entry name" value="DACAPO"/>
    <property type="match status" value="1"/>
</dbReference>
<evidence type="ECO:0000256" key="3">
    <source>
        <dbReference type="ARBA" id="ARBA00023013"/>
    </source>
</evidence>
<dbReference type="PANTHER" id="PTHR10265">
    <property type="entry name" value="CYCLIN-DEPENDENT KINASE INHIBITOR 1"/>
    <property type="match status" value="1"/>
</dbReference>
<dbReference type="Proteomes" id="UP000292052">
    <property type="component" value="Unassembled WGS sequence"/>
</dbReference>
<comment type="caution">
    <text evidence="7">The sequence shown here is derived from an EMBL/GenBank/DDBJ whole genome shotgun (WGS) entry which is preliminary data.</text>
</comment>
<dbReference type="AlphaFoldDB" id="A0A482WCQ6"/>
<keyword evidence="8" id="KW-1185">Reference proteome</keyword>
<dbReference type="GO" id="GO:0051726">
    <property type="term" value="P:regulation of cell cycle"/>
    <property type="evidence" value="ECO:0007669"/>
    <property type="project" value="InterPro"/>
</dbReference>
<dbReference type="Gene3D" id="4.10.365.10">
    <property type="entry name" value="p27"/>
    <property type="match status" value="1"/>
</dbReference>
<comment type="subcellular location">
    <subcellularLocation>
        <location evidence="1">Nucleus</location>
    </subcellularLocation>
</comment>
<dbReference type="GO" id="GO:0005634">
    <property type="term" value="C:nucleus"/>
    <property type="evidence" value="ECO:0007669"/>
    <property type="project" value="UniProtKB-SubCell"/>
</dbReference>
<evidence type="ECO:0000256" key="5">
    <source>
        <dbReference type="ARBA" id="ARBA00023306"/>
    </source>
</evidence>
<evidence type="ECO:0000256" key="2">
    <source>
        <dbReference type="ARBA" id="ARBA00006726"/>
    </source>
</evidence>
<evidence type="ECO:0000256" key="4">
    <source>
        <dbReference type="ARBA" id="ARBA00023242"/>
    </source>
</evidence>
<dbReference type="GO" id="GO:0004861">
    <property type="term" value="F:cyclin-dependent protein serine/threonine kinase inhibitor activity"/>
    <property type="evidence" value="ECO:0007669"/>
    <property type="project" value="InterPro"/>
</dbReference>
<evidence type="ECO:0000256" key="1">
    <source>
        <dbReference type="ARBA" id="ARBA00004123"/>
    </source>
</evidence>
<feature type="domain" description="Cyclin-dependent kinase inhibitor" evidence="6">
    <location>
        <begin position="20"/>
        <end position="68"/>
    </location>
</feature>
<protein>
    <submittedName>
        <fullName evidence="7">CDI domain containing protein</fullName>
    </submittedName>
</protein>
<evidence type="ECO:0000313" key="7">
    <source>
        <dbReference type="EMBL" id="RZC42607.1"/>
    </source>
</evidence>
<evidence type="ECO:0000313" key="8">
    <source>
        <dbReference type="Proteomes" id="UP000292052"/>
    </source>
</evidence>
<dbReference type="InterPro" id="IPR044898">
    <property type="entry name" value="CDI_dom_sf"/>
</dbReference>
<comment type="similarity">
    <text evidence="2">Belongs to the CDI family.</text>
</comment>
<reference evidence="7 8" key="1">
    <citation type="submission" date="2017-03" db="EMBL/GenBank/DDBJ databases">
        <title>Genome of the blue death feigning beetle - Asbolus verrucosus.</title>
        <authorList>
            <person name="Rider S.D."/>
        </authorList>
    </citation>
    <scope>NUCLEOTIDE SEQUENCE [LARGE SCALE GENOMIC DNA]</scope>
    <source>
        <strain evidence="7">Butters</strain>
        <tissue evidence="7">Head and leg muscle</tissue>
    </source>
</reference>
<name>A0A482WCQ6_ASBVE</name>
<dbReference type="Pfam" id="PF02234">
    <property type="entry name" value="CDI"/>
    <property type="match status" value="1"/>
</dbReference>
<sequence length="135" mass="15612">MDLKSITRRNRSTPEKVKRSLFGPVNHEINRIFMEQHLSLEYIRGCRKWNFNFREEIPLDGDGDYIWTPPSPVPINRKRKPAELPDNSSAYYFQPIEGSSGASHLLEPLKPVARSPEQTKMRIPKQSLITVHATN</sequence>
<evidence type="ECO:0000259" key="6">
    <source>
        <dbReference type="Pfam" id="PF02234"/>
    </source>
</evidence>
<dbReference type="InterPro" id="IPR003175">
    <property type="entry name" value="CDI_dom"/>
</dbReference>
<accession>A0A482WCQ6</accession>
<keyword evidence="4" id="KW-0539">Nucleus</keyword>
<gene>
    <name evidence="7" type="ORF">BDFB_006081</name>
</gene>
<dbReference type="OrthoDB" id="6373236at2759"/>
<keyword evidence="3" id="KW-0649">Protein kinase inhibitor</keyword>
<proteinExistence type="inferred from homology"/>
<dbReference type="STRING" id="1661398.A0A482WCQ6"/>
<organism evidence="7 8">
    <name type="scientific">Asbolus verrucosus</name>
    <name type="common">Desert ironclad beetle</name>
    <dbReference type="NCBI Taxonomy" id="1661398"/>
    <lineage>
        <taxon>Eukaryota</taxon>
        <taxon>Metazoa</taxon>
        <taxon>Ecdysozoa</taxon>
        <taxon>Arthropoda</taxon>
        <taxon>Hexapoda</taxon>
        <taxon>Insecta</taxon>
        <taxon>Pterygota</taxon>
        <taxon>Neoptera</taxon>
        <taxon>Endopterygota</taxon>
        <taxon>Coleoptera</taxon>
        <taxon>Polyphaga</taxon>
        <taxon>Cucujiformia</taxon>
        <taxon>Tenebrionidae</taxon>
        <taxon>Pimeliinae</taxon>
        <taxon>Asbolus</taxon>
    </lineage>
</organism>
<dbReference type="EMBL" id="QDEB01006772">
    <property type="protein sequence ID" value="RZC42607.1"/>
    <property type="molecule type" value="Genomic_DNA"/>
</dbReference>
<keyword evidence="5" id="KW-0131">Cell cycle</keyword>